<evidence type="ECO:0000256" key="4">
    <source>
        <dbReference type="ARBA" id="ARBA00022989"/>
    </source>
</evidence>
<feature type="domain" description="MacB-like periplasmic core" evidence="8">
    <location>
        <begin position="448"/>
        <end position="631"/>
    </location>
</feature>
<evidence type="ECO:0000256" key="1">
    <source>
        <dbReference type="ARBA" id="ARBA00004651"/>
    </source>
</evidence>
<dbReference type="AlphaFoldDB" id="A0A0E9N4V9"/>
<dbReference type="InterPro" id="IPR025857">
    <property type="entry name" value="MacB_PCD"/>
</dbReference>
<keyword evidence="3 6" id="KW-0812">Transmembrane</keyword>
<comment type="subcellular location">
    <subcellularLocation>
        <location evidence="1">Cell membrane</location>
        <topology evidence="1">Multi-pass membrane protein</topology>
    </subcellularLocation>
</comment>
<dbReference type="Proteomes" id="UP000033121">
    <property type="component" value="Unassembled WGS sequence"/>
</dbReference>
<evidence type="ECO:0000259" key="7">
    <source>
        <dbReference type="Pfam" id="PF02687"/>
    </source>
</evidence>
<reference evidence="9 10" key="1">
    <citation type="submission" date="2015-04" db="EMBL/GenBank/DDBJ databases">
        <title>Whole genome shotgun sequence of Flavihumibacter petaseus NBRC 106054.</title>
        <authorList>
            <person name="Miyazawa S."/>
            <person name="Hosoyama A."/>
            <person name="Hashimoto M."/>
            <person name="Noguchi M."/>
            <person name="Tsuchikane K."/>
            <person name="Ohji S."/>
            <person name="Yamazoe A."/>
            <person name="Ichikawa N."/>
            <person name="Kimura A."/>
            <person name="Fujita N."/>
        </authorList>
    </citation>
    <scope>NUCLEOTIDE SEQUENCE [LARGE SCALE GENOMIC DNA]</scope>
    <source>
        <strain evidence="9 10">NBRC 106054</strain>
    </source>
</reference>
<gene>
    <name evidence="9" type="ORF">FPE01S_03_04180</name>
</gene>
<keyword evidence="5 6" id="KW-0472">Membrane</keyword>
<feature type="domain" description="MacB-like periplasmic core" evidence="8">
    <location>
        <begin position="20"/>
        <end position="241"/>
    </location>
</feature>
<evidence type="ECO:0000256" key="3">
    <source>
        <dbReference type="ARBA" id="ARBA00022692"/>
    </source>
</evidence>
<feature type="domain" description="ABC3 transporter permease C-terminal" evidence="7">
    <location>
        <begin position="301"/>
        <end position="417"/>
    </location>
</feature>
<evidence type="ECO:0000256" key="2">
    <source>
        <dbReference type="ARBA" id="ARBA00022475"/>
    </source>
</evidence>
<feature type="transmembrane region" description="Helical" evidence="6">
    <location>
        <begin position="758"/>
        <end position="783"/>
    </location>
</feature>
<feature type="domain" description="ABC3 transporter permease C-terminal" evidence="7">
    <location>
        <begin position="678"/>
        <end position="789"/>
    </location>
</feature>
<feature type="transmembrane region" description="Helical" evidence="6">
    <location>
        <begin position="726"/>
        <end position="746"/>
    </location>
</feature>
<dbReference type="Pfam" id="PF12704">
    <property type="entry name" value="MacB_PCD"/>
    <property type="match status" value="2"/>
</dbReference>
<keyword evidence="4 6" id="KW-1133">Transmembrane helix</keyword>
<dbReference type="STRING" id="1220578.FPE01S_03_04180"/>
<feature type="transmembrane region" description="Helical" evidence="6">
    <location>
        <begin position="674"/>
        <end position="698"/>
    </location>
</feature>
<dbReference type="InterPro" id="IPR050250">
    <property type="entry name" value="Macrolide_Exporter_MacB"/>
</dbReference>
<evidence type="ECO:0000259" key="8">
    <source>
        <dbReference type="Pfam" id="PF12704"/>
    </source>
</evidence>
<dbReference type="OrthoDB" id="5933722at2"/>
<proteinExistence type="predicted"/>
<dbReference type="GO" id="GO:0022857">
    <property type="term" value="F:transmembrane transporter activity"/>
    <property type="evidence" value="ECO:0007669"/>
    <property type="project" value="TreeGrafter"/>
</dbReference>
<evidence type="ECO:0000313" key="10">
    <source>
        <dbReference type="Proteomes" id="UP000033121"/>
    </source>
</evidence>
<sequence>MFRNYFVITLRNLWRNKAYSAINIVGLSIGLACCMLIVLYTKDEWSFDRFHQKQERLFRITNTSKSPDGNVRKSGITGLMQGPSFKEAVPEIEAFLRYSSTGFTIRQGTQVFDQGATFVDDNFFEVFSFPLLKGNPATVLKEPRSVVLTPSLAKKYFGDKDPLGQTLELKNGENFEPFTVTGIAGESPSNSSIQLGMLIPFKIRLGDQPLLNEEWLNYSLNTFILLKPGTDFRKAAAKFDKIYQTLAAEEIKKAKEQYNWEDNVHFDLQPFADIHLNTEYGAANGLDHGSDPRYGYILSGIAFVLLIIACINFVNLTVARSLKRAREIGIRKVVGGQRRQLIAQFLGESFLLCLLSFVLAVFFVELALPLFNTLSNKALSFSYLFDAKLMLTYAGIFLLTGLLAGWYPALVLSGFNPVQTLYGKFRFTGKNYLSRGLLVFQFTLASLLIIATLVISQQFRYLTKVDLGYDDSRVGIVSTSRIEMAKWPMIREELLKIPEIESVTVDQGGYWGTVARVNGNKDMQFDFKIVDDNYLPLFRIPFVSGRNFNTRIASDTASGVIVNEAFVKEAGWKAPLNETVDFFYNNKKYKVIGVIKDYHSAALTQKINPQLFVANPTYSYSQVFIKFRKDKMAAGQPKLEAVCKNLFPFQPYSFVSMEEKNFNQYDSEARWQKIIGFSTILTILISCIGLFGLATLAAEKRTKEIGIRKVLGASVPVIVRTLSADFLKLVLLSAAIASPIAWWAMFRWLQNYPYRIELNWTVFALTTGLIGTLAFLTIAYQAIRAAMDNPVKSLKSE</sequence>
<evidence type="ECO:0000256" key="6">
    <source>
        <dbReference type="SAM" id="Phobius"/>
    </source>
</evidence>
<accession>A0A0E9N4V9</accession>
<dbReference type="EMBL" id="BBWV01000003">
    <property type="protein sequence ID" value="GAO44380.1"/>
    <property type="molecule type" value="Genomic_DNA"/>
</dbReference>
<keyword evidence="2" id="KW-1003">Cell membrane</keyword>
<feature type="transmembrane region" description="Helical" evidence="6">
    <location>
        <begin position="294"/>
        <end position="318"/>
    </location>
</feature>
<dbReference type="PANTHER" id="PTHR30572">
    <property type="entry name" value="MEMBRANE COMPONENT OF TRANSPORTER-RELATED"/>
    <property type="match status" value="1"/>
</dbReference>
<feature type="transmembrane region" description="Helical" evidence="6">
    <location>
        <begin position="349"/>
        <end position="371"/>
    </location>
</feature>
<dbReference type="PROSITE" id="PS51257">
    <property type="entry name" value="PROKAR_LIPOPROTEIN"/>
    <property type="match status" value="1"/>
</dbReference>
<evidence type="ECO:0000313" key="9">
    <source>
        <dbReference type="EMBL" id="GAO44380.1"/>
    </source>
</evidence>
<name>A0A0E9N4V9_9BACT</name>
<dbReference type="Pfam" id="PF02687">
    <property type="entry name" value="FtsX"/>
    <property type="match status" value="2"/>
</dbReference>
<comment type="caution">
    <text evidence="9">The sequence shown here is derived from an EMBL/GenBank/DDBJ whole genome shotgun (WGS) entry which is preliminary data.</text>
</comment>
<keyword evidence="10" id="KW-1185">Reference proteome</keyword>
<protein>
    <submittedName>
        <fullName evidence="9">Putative ABC transporter permease protein</fullName>
    </submittedName>
</protein>
<feature type="transmembrane region" description="Helical" evidence="6">
    <location>
        <begin position="436"/>
        <end position="455"/>
    </location>
</feature>
<dbReference type="InterPro" id="IPR003838">
    <property type="entry name" value="ABC3_permease_C"/>
</dbReference>
<feature type="transmembrane region" description="Helical" evidence="6">
    <location>
        <begin position="391"/>
        <end position="415"/>
    </location>
</feature>
<evidence type="ECO:0000256" key="5">
    <source>
        <dbReference type="ARBA" id="ARBA00023136"/>
    </source>
</evidence>
<dbReference type="GO" id="GO:0005886">
    <property type="term" value="C:plasma membrane"/>
    <property type="evidence" value="ECO:0007669"/>
    <property type="project" value="UniProtKB-SubCell"/>
</dbReference>
<dbReference type="PANTHER" id="PTHR30572:SF18">
    <property type="entry name" value="ABC-TYPE MACROLIDE FAMILY EXPORT SYSTEM PERMEASE COMPONENT 2"/>
    <property type="match status" value="1"/>
</dbReference>
<feature type="transmembrane region" description="Helical" evidence="6">
    <location>
        <begin position="21"/>
        <end position="40"/>
    </location>
</feature>
<dbReference type="RefSeq" id="WP_046370315.1">
    <property type="nucleotide sequence ID" value="NZ_BBWV01000003.1"/>
</dbReference>
<organism evidence="9 10">
    <name type="scientific">Flavihumibacter petaseus NBRC 106054</name>
    <dbReference type="NCBI Taxonomy" id="1220578"/>
    <lineage>
        <taxon>Bacteria</taxon>
        <taxon>Pseudomonadati</taxon>
        <taxon>Bacteroidota</taxon>
        <taxon>Chitinophagia</taxon>
        <taxon>Chitinophagales</taxon>
        <taxon>Chitinophagaceae</taxon>
        <taxon>Flavihumibacter</taxon>
    </lineage>
</organism>